<dbReference type="Proteomes" id="UP000318825">
    <property type="component" value="Unassembled WGS sequence"/>
</dbReference>
<dbReference type="EMBL" id="BJNF01000057">
    <property type="protein sequence ID" value="GEC16242.1"/>
    <property type="molecule type" value="Genomic_DNA"/>
</dbReference>
<proteinExistence type="predicted"/>
<organism evidence="1 2">
    <name type="scientific">Nitrobacter winogradskyi</name>
    <name type="common">Nitrobacter agilis</name>
    <dbReference type="NCBI Taxonomy" id="913"/>
    <lineage>
        <taxon>Bacteria</taxon>
        <taxon>Pseudomonadati</taxon>
        <taxon>Pseudomonadota</taxon>
        <taxon>Alphaproteobacteria</taxon>
        <taxon>Hyphomicrobiales</taxon>
        <taxon>Nitrobacteraceae</taxon>
        <taxon>Nitrobacter</taxon>
    </lineage>
</organism>
<name>A0A4Y3WB33_NITWI</name>
<gene>
    <name evidence="1" type="ORF">NWI01_21340</name>
</gene>
<protein>
    <submittedName>
        <fullName evidence="1">Uncharacterized protein</fullName>
    </submittedName>
</protein>
<dbReference type="AlphaFoldDB" id="A0A4Y3WB33"/>
<comment type="caution">
    <text evidence="1">The sequence shown here is derived from an EMBL/GenBank/DDBJ whole genome shotgun (WGS) entry which is preliminary data.</text>
</comment>
<dbReference type="OrthoDB" id="8265242at2"/>
<accession>A0A4Y3WB33</accession>
<sequence>MSSWTLGARKPLQGDGLEIDITIDGGDPLTLDTLEAETLEAGLGKALAGIDNASGRISCVNAATQIIVAVDKVTVASLRYEKAERLRGHLKELLAGKGTEFSDSGAVEDQPHTSVP</sequence>
<evidence type="ECO:0000313" key="2">
    <source>
        <dbReference type="Proteomes" id="UP000318825"/>
    </source>
</evidence>
<reference evidence="1 2" key="1">
    <citation type="submission" date="2019-06" db="EMBL/GenBank/DDBJ databases">
        <title>Whole genome shotgun sequence of Nitrobacter winogradskyi NBRC 14297.</title>
        <authorList>
            <person name="Hosoyama A."/>
            <person name="Uohara A."/>
            <person name="Ohji S."/>
            <person name="Ichikawa N."/>
        </authorList>
    </citation>
    <scope>NUCLEOTIDE SEQUENCE [LARGE SCALE GENOMIC DNA]</scope>
    <source>
        <strain evidence="1 2">NBRC 14297</strain>
    </source>
</reference>
<evidence type="ECO:0000313" key="1">
    <source>
        <dbReference type="EMBL" id="GEC16242.1"/>
    </source>
</evidence>
<dbReference type="RefSeq" id="WP_141383878.1">
    <property type="nucleotide sequence ID" value="NZ_BJNF01000057.1"/>
</dbReference>